<evidence type="ECO:0000313" key="3">
    <source>
        <dbReference type="EMBL" id="RYT68347.1"/>
    </source>
</evidence>
<dbReference type="InterPro" id="IPR008136">
    <property type="entry name" value="CinA_C"/>
</dbReference>
<dbReference type="EMBL" id="RCXQ01000002">
    <property type="protein sequence ID" value="RYT68347.1"/>
    <property type="molecule type" value="Genomic_DNA"/>
</dbReference>
<evidence type="ECO:0000313" key="5">
    <source>
        <dbReference type="Proteomes" id="UP000293506"/>
    </source>
</evidence>
<feature type="domain" description="CinA C-terminal" evidence="1">
    <location>
        <begin position="4"/>
        <end position="157"/>
    </location>
</feature>
<dbReference type="OrthoDB" id="9801454at2"/>
<accession>A0A174RSV4</accession>
<sequence length="160" mass="17918">MEQTQKDNIIKKLIDTHTTVSTMESCTSGMIASTITDTEGASAIFPGGYVTYLNETKIFIGVEEEIIRKYGVYSKECAEEMARTVQEKMHTDIAIGITGTTGNIDPNNADSMQGVVYFCIRVKDKENTFEVHAEVAGMNRHEIKQMYTDMVFEKLQTLVI</sequence>
<evidence type="ECO:0000313" key="2">
    <source>
        <dbReference type="EMBL" id="CUP85389.1"/>
    </source>
</evidence>
<dbReference type="NCBIfam" id="TIGR00199">
    <property type="entry name" value="PncC_domain"/>
    <property type="match status" value="1"/>
</dbReference>
<dbReference type="Pfam" id="PF02464">
    <property type="entry name" value="CinA"/>
    <property type="match status" value="1"/>
</dbReference>
<reference evidence="3 5" key="2">
    <citation type="journal article" date="2019" name="Science, e1252229">
        <title>Invertible promoters mediate bacterial phase variation, antibiotic resistance, and host adaptation in the gut.</title>
        <authorList>
            <person name="Jiang X."/>
            <person name="Hall A.B."/>
            <person name="Arthur T.D."/>
            <person name="Plichta D.R."/>
            <person name="Covington C.T."/>
            <person name="Poyet M."/>
            <person name="Crothers J."/>
            <person name="Moses P.L."/>
            <person name="Tolonen A.C."/>
            <person name="Vlamakis H."/>
            <person name="Alm E.J."/>
            <person name="Xavier R.J."/>
        </authorList>
    </citation>
    <scope>NUCLEOTIDE SEQUENCE [LARGE SCALE GENOMIC DNA]</scope>
    <source>
        <strain evidence="3">Af_0058</strain>
        <strain evidence="5">af_0058</strain>
    </source>
</reference>
<dbReference type="InterPro" id="IPR036653">
    <property type="entry name" value="CinA-like_C"/>
</dbReference>
<gene>
    <name evidence="3" type="ORF">EAI82_03905</name>
    <name evidence="2" type="ORF">ERS852533_02783</name>
</gene>
<dbReference type="Proteomes" id="UP000293506">
    <property type="component" value="Unassembled WGS sequence"/>
</dbReference>
<dbReference type="EMBL" id="CZBA01000019">
    <property type="protein sequence ID" value="CUP85389.1"/>
    <property type="molecule type" value="Genomic_DNA"/>
</dbReference>
<protein>
    <submittedName>
        <fullName evidence="3">CinA family protein</fullName>
    </submittedName>
    <submittedName>
        <fullName evidence="2">Competence damage-inducible protein A</fullName>
    </submittedName>
</protein>
<reference evidence="2 4" key="1">
    <citation type="submission" date="2015-09" db="EMBL/GenBank/DDBJ databases">
        <authorList>
            <consortium name="Pathogen Informatics"/>
        </authorList>
    </citation>
    <scope>NUCLEOTIDE SEQUENCE [LARGE SCALE GENOMIC DNA]</scope>
    <source>
        <strain evidence="2 4">2789STDY5834921</strain>
    </source>
</reference>
<dbReference type="Gene3D" id="3.90.950.20">
    <property type="entry name" value="CinA-like"/>
    <property type="match status" value="1"/>
</dbReference>
<proteinExistence type="predicted"/>
<name>A0A174RSV4_9FIRM</name>
<evidence type="ECO:0000313" key="4">
    <source>
        <dbReference type="Proteomes" id="UP000095413"/>
    </source>
</evidence>
<organism evidence="2 4">
    <name type="scientific">Blautia obeum</name>
    <dbReference type="NCBI Taxonomy" id="40520"/>
    <lineage>
        <taxon>Bacteria</taxon>
        <taxon>Bacillati</taxon>
        <taxon>Bacillota</taxon>
        <taxon>Clostridia</taxon>
        <taxon>Lachnospirales</taxon>
        <taxon>Lachnospiraceae</taxon>
        <taxon>Blautia</taxon>
    </lineage>
</organism>
<dbReference type="RefSeq" id="WP_022388613.1">
    <property type="nucleotide sequence ID" value="NZ_CAXSOH010000021.1"/>
</dbReference>
<dbReference type="SUPFAM" id="SSF142433">
    <property type="entry name" value="CinA-like"/>
    <property type="match status" value="1"/>
</dbReference>
<dbReference type="AlphaFoldDB" id="A0A174RSV4"/>
<evidence type="ECO:0000259" key="1">
    <source>
        <dbReference type="Pfam" id="PF02464"/>
    </source>
</evidence>
<dbReference type="Proteomes" id="UP000095413">
    <property type="component" value="Unassembled WGS sequence"/>
</dbReference>